<accession>A0AC58LND1</accession>
<evidence type="ECO:0000313" key="1">
    <source>
        <dbReference type="Proteomes" id="UP001732720"/>
    </source>
</evidence>
<keyword evidence="2" id="KW-0378">Hydrolase</keyword>
<protein>
    <submittedName>
        <fullName evidence="2">Cytosolic carboxypeptidase 3 isoform X3</fullName>
    </submittedName>
</protein>
<dbReference type="RefSeq" id="XP_073918643.1">
    <property type="nucleotide sequence ID" value="XM_074062542.1"/>
</dbReference>
<gene>
    <name evidence="2" type="primary">Agbl3</name>
</gene>
<reference evidence="2" key="1">
    <citation type="submission" date="2025-08" db="UniProtKB">
        <authorList>
            <consortium name="RefSeq"/>
        </authorList>
    </citation>
    <scope>IDENTIFICATION</scope>
</reference>
<evidence type="ECO:0000313" key="2">
    <source>
        <dbReference type="RefSeq" id="XP_073918643.1"/>
    </source>
</evidence>
<proteinExistence type="predicted"/>
<sequence length="1002" mass="116741">MSEDSEKEDYSDRTISDEDESDEDTFVKFVSEDIHHCTLLTADSIVDPFFPRTTQILLEYQLGRWVPRLREPRDLYGVSSSGPLSPTRWPYHCEVIDEKVQHIDWTPFFPEPVYIPTGLEMEPLYPNSKEDTVVYLAEDAYKEPCFVYSRVGGNRTPLKQPVDNCDNTLMFEARFESGNLQKVVKVAEYEYQLTVRPDLFTNKHTQWFYFQVTNTKAEMVYRFTIVNFTKPASLYNRGMRPLFYSEKEAKAHQIGWQRIGDQIKYYRNNLGQDGHHLFSLTWTFQFPHNKDTCYFAHCYPYTYTNLQEYLSGINNDPIRSKFCKIRVLCHTLARNMVYVLTITTPLKNTDSRKRKAVILTARVHPGETNSSWIMKGFLDYILGDSSDAQLLRDTFVFKVVPMLNPDGVIVGNYRCSLSGQDLNRNYTSLLKETFPSVWYTRNMIHRLMEKREVILYCDLHGHSRKENIFMYGCDGSDRSKTKALYLQQRIFPLMLSKNCPDKFSFSACKFNVQKSKEGTGRVVMWKMGIRNSFTMEATFCGSTLGNKRGTHFSTKDLESMGYHFCDSLLDYCDPDRSKYYQCLKELEEMEKHVNIEKVFEDSDTSLIEITLDLESSSRGSDSSESNDSHTYLLKLTSQIKNKKKHLKTKKERNAAIACHQNAKEEVYGNKHLLQRCEEANSDVKDTRPDVPGDYIADYFRRPLPNQYLVQCPGRLIYPISFSSKSMMQSLSQNQQKHLLETCERSIQETQPKENDSYENCFKVTSLKCPMSKQTSSWIEKTRIPTDLPNNSKSKVKECTSFQSKKTGINWTDDEKRIYRDKRIAQTQEILEYLLPIMESPKTRETTQIFNPRTNYKIQHQLKPTTCINIKRYSTSCTPLRNPPFVTQRNLMKNASEWFQTVSQNSLEDLSPLKRPKKKRKKHSQNLQASKPVEVRPLSSKWETVSSSFKKDTDMIKDNSLGAEESNLQNSKQVVPRLTKNKNEKPCKKDGQLTFHLKFHRDN</sequence>
<dbReference type="Proteomes" id="UP001732720">
    <property type="component" value="Chromosome 2"/>
</dbReference>
<keyword evidence="2" id="KW-0121">Carboxypeptidase</keyword>
<keyword evidence="2" id="KW-0645">Protease</keyword>
<organism evidence="1 2">
    <name type="scientific">Castor canadensis</name>
    <name type="common">American beaver</name>
    <dbReference type="NCBI Taxonomy" id="51338"/>
    <lineage>
        <taxon>Eukaryota</taxon>
        <taxon>Metazoa</taxon>
        <taxon>Chordata</taxon>
        <taxon>Craniata</taxon>
        <taxon>Vertebrata</taxon>
        <taxon>Euteleostomi</taxon>
        <taxon>Mammalia</taxon>
        <taxon>Eutheria</taxon>
        <taxon>Euarchontoglires</taxon>
        <taxon>Glires</taxon>
        <taxon>Rodentia</taxon>
        <taxon>Castorimorpha</taxon>
        <taxon>Castoridae</taxon>
        <taxon>Castor</taxon>
    </lineage>
</organism>
<keyword evidence="1" id="KW-1185">Reference proteome</keyword>
<name>A0AC58LND1_CASCN</name>